<keyword evidence="2" id="KW-1185">Reference proteome</keyword>
<sequence length="240" mass="27814">MVSEVEYRALIVTTQEITWLHWLLSDMDAGPTYLACNNSRTIVLRSIFSLDQPADLFTKSHHRGAITTSSQFNARDDDILLTSSMKTCTTWLKALIFQIFKESPNPDLSGMCSARLFRTHLPYPMLPESVKTSGYKIVYITRNPKDTFVSLWHFFNASGTQNKGHTPLNEAFENFYKGVHPFEPFHDYVLGYWKESVKKPDKILFLKYEDMKRDIKEQVKRSASFIGRPFVKEQKLDKVL</sequence>
<name>A0ACC1X7U4_MELAZ</name>
<accession>A0ACC1X7U4</accession>
<organism evidence="1 2">
    <name type="scientific">Melia azedarach</name>
    <name type="common">Chinaberry tree</name>
    <dbReference type="NCBI Taxonomy" id="155640"/>
    <lineage>
        <taxon>Eukaryota</taxon>
        <taxon>Viridiplantae</taxon>
        <taxon>Streptophyta</taxon>
        <taxon>Embryophyta</taxon>
        <taxon>Tracheophyta</taxon>
        <taxon>Spermatophyta</taxon>
        <taxon>Magnoliopsida</taxon>
        <taxon>eudicotyledons</taxon>
        <taxon>Gunneridae</taxon>
        <taxon>Pentapetalae</taxon>
        <taxon>rosids</taxon>
        <taxon>malvids</taxon>
        <taxon>Sapindales</taxon>
        <taxon>Meliaceae</taxon>
        <taxon>Melia</taxon>
    </lineage>
</organism>
<evidence type="ECO:0000313" key="2">
    <source>
        <dbReference type="Proteomes" id="UP001164539"/>
    </source>
</evidence>
<proteinExistence type="predicted"/>
<evidence type="ECO:0000313" key="1">
    <source>
        <dbReference type="EMBL" id="KAJ4707234.1"/>
    </source>
</evidence>
<dbReference type="Proteomes" id="UP001164539">
    <property type="component" value="Chromosome 11"/>
</dbReference>
<reference evidence="1 2" key="1">
    <citation type="journal article" date="2023" name="Science">
        <title>Complex scaffold remodeling in plant triterpene biosynthesis.</title>
        <authorList>
            <person name="De La Pena R."/>
            <person name="Hodgson H."/>
            <person name="Liu J.C."/>
            <person name="Stephenson M.J."/>
            <person name="Martin A.C."/>
            <person name="Owen C."/>
            <person name="Harkess A."/>
            <person name="Leebens-Mack J."/>
            <person name="Jimenez L.E."/>
            <person name="Osbourn A."/>
            <person name="Sattely E.S."/>
        </authorList>
    </citation>
    <scope>NUCLEOTIDE SEQUENCE [LARGE SCALE GENOMIC DNA]</scope>
    <source>
        <strain evidence="2">cv. JPN11</strain>
        <tissue evidence="1">Leaf</tissue>
    </source>
</reference>
<comment type="caution">
    <text evidence="1">The sequence shown here is derived from an EMBL/GenBank/DDBJ whole genome shotgun (WGS) entry which is preliminary data.</text>
</comment>
<protein>
    <submittedName>
        <fullName evidence="1">Sulfotransferase</fullName>
    </submittedName>
</protein>
<gene>
    <name evidence="1" type="ORF">OWV82_020782</name>
</gene>
<dbReference type="EMBL" id="CM051404">
    <property type="protein sequence ID" value="KAJ4707234.1"/>
    <property type="molecule type" value="Genomic_DNA"/>
</dbReference>